<evidence type="ECO:0000313" key="6">
    <source>
        <dbReference type="Proteomes" id="UP000053864"/>
    </source>
</evidence>
<keyword evidence="3" id="KW-0964">Secreted</keyword>
<dbReference type="Proteomes" id="UP000053864">
    <property type="component" value="Unassembled WGS sequence"/>
</dbReference>
<comment type="subcellular location">
    <subcellularLocation>
        <location evidence="1">Host cell</location>
    </subcellularLocation>
    <subcellularLocation>
        <location evidence="2">Secreted</location>
    </subcellularLocation>
</comment>
<dbReference type="Pfam" id="PF20147">
    <property type="entry name" value="Crinkler"/>
    <property type="match status" value="1"/>
</dbReference>
<feature type="domain" description="Crinkler effector protein N-terminal" evidence="4">
    <location>
        <begin position="2"/>
        <end position="49"/>
    </location>
</feature>
<evidence type="ECO:0000256" key="2">
    <source>
        <dbReference type="ARBA" id="ARBA00004613"/>
    </source>
</evidence>
<dbReference type="EMBL" id="KI670812">
    <property type="protein sequence ID" value="ETL48745.1"/>
    <property type="molecule type" value="Genomic_DNA"/>
</dbReference>
<organism evidence="5 6">
    <name type="scientific">Phytophthora nicotianae</name>
    <name type="common">Potato buckeye rot agent</name>
    <name type="synonym">Phytophthora parasitica</name>
    <dbReference type="NCBI Taxonomy" id="4792"/>
    <lineage>
        <taxon>Eukaryota</taxon>
        <taxon>Sar</taxon>
        <taxon>Stramenopiles</taxon>
        <taxon>Oomycota</taxon>
        <taxon>Peronosporomycetes</taxon>
        <taxon>Peronosporales</taxon>
        <taxon>Peronosporaceae</taxon>
        <taxon>Phytophthora</taxon>
    </lineage>
</organism>
<proteinExistence type="predicted"/>
<evidence type="ECO:0000256" key="3">
    <source>
        <dbReference type="ARBA" id="ARBA00022525"/>
    </source>
</evidence>
<dbReference type="AlphaFoldDB" id="W2JQQ9"/>
<evidence type="ECO:0000259" key="4">
    <source>
        <dbReference type="Pfam" id="PF20147"/>
    </source>
</evidence>
<gene>
    <name evidence="5" type="ORF">L916_01674</name>
</gene>
<name>W2JQQ9_PHYNI</name>
<protein>
    <recommendedName>
        <fullName evidence="4">Crinkler effector protein N-terminal domain-containing protein</fullName>
    </recommendedName>
</protein>
<evidence type="ECO:0000313" key="5">
    <source>
        <dbReference type="EMBL" id="ETL48745.1"/>
    </source>
</evidence>
<reference evidence="5 6" key="1">
    <citation type="submission" date="2013-11" db="EMBL/GenBank/DDBJ databases">
        <title>The Genome Sequence of Phytophthora parasitica CJ05E6.</title>
        <authorList>
            <consortium name="The Broad Institute Genomics Platform"/>
            <person name="Russ C."/>
            <person name="Tyler B."/>
            <person name="Panabieres F."/>
            <person name="Shan W."/>
            <person name="Tripathy S."/>
            <person name="Grunwald N."/>
            <person name="Machado M."/>
            <person name="Johnson C.S."/>
            <person name="Arredondo F."/>
            <person name="Hong C."/>
            <person name="Coffey M."/>
            <person name="Young S.K."/>
            <person name="Zeng Q."/>
            <person name="Gargeya S."/>
            <person name="Fitzgerald M."/>
            <person name="Abouelleil A."/>
            <person name="Alvarado L."/>
            <person name="Chapman S.B."/>
            <person name="Gainer-Dewar J."/>
            <person name="Goldberg J."/>
            <person name="Griggs A."/>
            <person name="Gujja S."/>
            <person name="Hansen M."/>
            <person name="Howarth C."/>
            <person name="Imamovic A."/>
            <person name="Ireland A."/>
            <person name="Larimer J."/>
            <person name="McCowan C."/>
            <person name="Murphy C."/>
            <person name="Pearson M."/>
            <person name="Poon T.W."/>
            <person name="Priest M."/>
            <person name="Roberts A."/>
            <person name="Saif S."/>
            <person name="Shea T."/>
            <person name="Sykes S."/>
            <person name="Wortman J."/>
            <person name="Nusbaum C."/>
            <person name="Birren B."/>
        </authorList>
    </citation>
    <scope>NUCLEOTIDE SEQUENCE [LARGE SCALE GENOMIC DNA]</scope>
    <source>
        <strain evidence="5 6">CJ05E6</strain>
    </source>
</reference>
<evidence type="ECO:0000256" key="1">
    <source>
        <dbReference type="ARBA" id="ARBA00004340"/>
    </source>
</evidence>
<dbReference type="InterPro" id="IPR045379">
    <property type="entry name" value="Crinkler_N"/>
</dbReference>
<sequence>MVKLFCAIVGVAGSAFEVDIDDGGSVAALKDAIKGKNSKTITCDAKDLQ</sequence>
<feature type="non-terminal residue" evidence="5">
    <location>
        <position position="49"/>
    </location>
</feature>
<dbReference type="VEuPathDB" id="FungiDB:PPTG_06891"/>
<accession>W2JQQ9</accession>
<dbReference type="GO" id="GO:0005576">
    <property type="term" value="C:extracellular region"/>
    <property type="evidence" value="ECO:0007669"/>
    <property type="project" value="UniProtKB-SubCell"/>
</dbReference>
<dbReference type="GO" id="GO:0043657">
    <property type="term" value="C:host cell"/>
    <property type="evidence" value="ECO:0007669"/>
    <property type="project" value="UniProtKB-SubCell"/>
</dbReference>